<dbReference type="STRING" id="1045558.SAMN05216175_11218"/>
<evidence type="ECO:0000313" key="1">
    <source>
        <dbReference type="EMBL" id="SFG72404.1"/>
    </source>
</evidence>
<reference evidence="2" key="1">
    <citation type="submission" date="2016-10" db="EMBL/GenBank/DDBJ databases">
        <authorList>
            <person name="Varghese N."/>
            <person name="Submissions S."/>
        </authorList>
    </citation>
    <scope>NUCLEOTIDE SEQUENCE [LARGE SCALE GENOMIC DNA]</scope>
    <source>
        <strain evidence="2">CGMCC 1.10971</strain>
    </source>
</reference>
<accession>A0A1I2U5J6</accession>
<dbReference type="Proteomes" id="UP000198623">
    <property type="component" value="Unassembled WGS sequence"/>
</dbReference>
<dbReference type="EMBL" id="FOOU01000012">
    <property type="protein sequence ID" value="SFG72404.1"/>
    <property type="molecule type" value="Genomic_DNA"/>
</dbReference>
<name>A0A1I2U5J6_9GAMM</name>
<gene>
    <name evidence="1" type="ORF">SAMN05216175_11218</name>
</gene>
<protein>
    <submittedName>
        <fullName evidence="1">Uncharacterized protein</fullName>
    </submittedName>
</protein>
<proteinExistence type="predicted"/>
<dbReference type="AlphaFoldDB" id="A0A1I2U5J6"/>
<evidence type="ECO:0000313" key="2">
    <source>
        <dbReference type="Proteomes" id="UP000198623"/>
    </source>
</evidence>
<keyword evidence="2" id="KW-1185">Reference proteome</keyword>
<sequence>MRANANLYSLIKTEKVNELKLYAYLKKIFTLLEQAKRL</sequence>
<organism evidence="1 2">
    <name type="scientific">Neptunomonas qingdaonensis</name>
    <dbReference type="NCBI Taxonomy" id="1045558"/>
    <lineage>
        <taxon>Bacteria</taxon>
        <taxon>Pseudomonadati</taxon>
        <taxon>Pseudomonadota</taxon>
        <taxon>Gammaproteobacteria</taxon>
        <taxon>Oceanospirillales</taxon>
        <taxon>Oceanospirillaceae</taxon>
        <taxon>Neptunomonas</taxon>
    </lineage>
</organism>